<dbReference type="GeneID" id="85324893"/>
<dbReference type="InterPro" id="IPR013087">
    <property type="entry name" value="Znf_C2H2_type"/>
</dbReference>
<dbReference type="RefSeq" id="XP_060298268.1">
    <property type="nucleotide sequence ID" value="XM_060441623.1"/>
</dbReference>
<comment type="caution">
    <text evidence="3">The sequence shown here is derived from an EMBL/GenBank/DDBJ whole genome shotgun (WGS) entry which is preliminary data.</text>
</comment>
<gene>
    <name evidence="3" type="ORF">B0T26DRAFT_702352</name>
</gene>
<dbReference type="EMBL" id="JAUIRO010000003">
    <property type="protein sequence ID" value="KAK0722344.1"/>
    <property type="molecule type" value="Genomic_DNA"/>
</dbReference>
<dbReference type="PANTHER" id="PTHR21354:SF0">
    <property type="entry name" value="ZINC FINGER PROTEIN 511"/>
    <property type="match status" value="1"/>
</dbReference>
<reference evidence="3" key="1">
    <citation type="submission" date="2023-06" db="EMBL/GenBank/DDBJ databases">
        <title>Genome-scale phylogeny and comparative genomics of the fungal order Sordariales.</title>
        <authorList>
            <consortium name="Lawrence Berkeley National Laboratory"/>
            <person name="Hensen N."/>
            <person name="Bonometti L."/>
            <person name="Westerberg I."/>
            <person name="Brannstrom I.O."/>
            <person name="Guillou S."/>
            <person name="Cros-Aarteil S."/>
            <person name="Calhoun S."/>
            <person name="Haridas S."/>
            <person name="Kuo A."/>
            <person name="Mondo S."/>
            <person name="Pangilinan J."/>
            <person name="Riley R."/>
            <person name="LaButti K."/>
            <person name="Andreopoulos B."/>
            <person name="Lipzen A."/>
            <person name="Chen C."/>
            <person name="Yanf M."/>
            <person name="Daum C."/>
            <person name="Ng V."/>
            <person name="Clum A."/>
            <person name="Steindorff A."/>
            <person name="Ohm R."/>
            <person name="Martin F."/>
            <person name="Silar P."/>
            <person name="Natvig D."/>
            <person name="Lalanne C."/>
            <person name="Gautier V."/>
            <person name="Ament-velasquez S.L."/>
            <person name="Kruys A."/>
            <person name="Hutchinson M.I."/>
            <person name="Powell A.J."/>
            <person name="Barry K."/>
            <person name="Miller A.N."/>
            <person name="Grigoriev I.V."/>
            <person name="Debuchy R."/>
            <person name="Gladieux P."/>
            <person name="Thoren M.H."/>
            <person name="Johannesson H."/>
        </authorList>
    </citation>
    <scope>NUCLEOTIDE SEQUENCE</scope>
    <source>
        <strain evidence="3">SMH2392-1A</strain>
    </source>
</reference>
<feature type="region of interest" description="Disordered" evidence="1">
    <location>
        <begin position="247"/>
        <end position="306"/>
    </location>
</feature>
<dbReference type="AlphaFoldDB" id="A0AA40DZI1"/>
<keyword evidence="4" id="KW-1185">Reference proteome</keyword>
<dbReference type="SMART" id="SM00355">
    <property type="entry name" value="ZnF_C2H2"/>
    <property type="match status" value="2"/>
</dbReference>
<dbReference type="InterPro" id="IPR039258">
    <property type="entry name" value="ZNF511"/>
</dbReference>
<dbReference type="PROSITE" id="PS00028">
    <property type="entry name" value="ZINC_FINGER_C2H2_1"/>
    <property type="match status" value="1"/>
</dbReference>
<dbReference type="PANTHER" id="PTHR21354">
    <property type="entry name" value="ZINC FINGER PROTEIN 511"/>
    <property type="match status" value="1"/>
</dbReference>
<name>A0AA40DZI1_9PEZI</name>
<evidence type="ECO:0000259" key="2">
    <source>
        <dbReference type="PROSITE" id="PS00028"/>
    </source>
</evidence>
<feature type="domain" description="C2H2-type" evidence="2">
    <location>
        <begin position="140"/>
        <end position="161"/>
    </location>
</feature>
<protein>
    <recommendedName>
        <fullName evidence="2">C2H2-type domain-containing protein</fullName>
    </recommendedName>
</protein>
<proteinExistence type="predicted"/>
<evidence type="ECO:0000313" key="4">
    <source>
        <dbReference type="Proteomes" id="UP001172101"/>
    </source>
</evidence>
<evidence type="ECO:0000256" key="1">
    <source>
        <dbReference type="SAM" id="MobiDB-lite"/>
    </source>
</evidence>
<accession>A0AA40DZI1</accession>
<evidence type="ECO:0000313" key="3">
    <source>
        <dbReference type="EMBL" id="KAK0722344.1"/>
    </source>
</evidence>
<dbReference type="Proteomes" id="UP001172101">
    <property type="component" value="Unassembled WGS sequence"/>
</dbReference>
<sequence>MKRSCEPEEEELPVGVLHLAAAPLPTENDSNGIVRNTATPKTATTARNIASSNRTTALPLNPFTNNNTFEAQKALKKGEDKEVSPLSQPPMKIKELDPESITTDIGVEMRCSLPPHKEPRTFASYEEYETHYRSEHTNRCLECRKNFPSGHLLGVHIEDLHDSFIAVKRERGDHTYSCLVEGCERKCMTPQKRRMHLIDKHMYPKNYFFGMIRDGIDGRQSLLLDGGRRRRSIAPVVAAASAGGKHAASSFSQSHRPASNDVAAPAPTANDDKMEDGNETGPANDKEVRGTVKIDSSGKTEQPASDVEMDDLAGAMGSLRFIPSSIRFGRGGGKAGFAKR</sequence>
<feature type="compositionally biased region" description="Basic and acidic residues" evidence="1">
    <location>
        <begin position="284"/>
        <end position="298"/>
    </location>
</feature>
<organism evidence="3 4">
    <name type="scientific">Lasiosphaeria miniovina</name>
    <dbReference type="NCBI Taxonomy" id="1954250"/>
    <lineage>
        <taxon>Eukaryota</taxon>
        <taxon>Fungi</taxon>
        <taxon>Dikarya</taxon>
        <taxon>Ascomycota</taxon>
        <taxon>Pezizomycotina</taxon>
        <taxon>Sordariomycetes</taxon>
        <taxon>Sordariomycetidae</taxon>
        <taxon>Sordariales</taxon>
        <taxon>Lasiosphaeriaceae</taxon>
        <taxon>Lasiosphaeria</taxon>
    </lineage>
</organism>